<accession>A0AAD8FI11</accession>
<name>A0AAD8FI11_BIOPF</name>
<reference evidence="2" key="2">
    <citation type="submission" date="2023-04" db="EMBL/GenBank/DDBJ databases">
        <authorList>
            <person name="Bu L."/>
            <person name="Lu L."/>
            <person name="Laidemitt M.R."/>
            <person name="Zhang S.M."/>
            <person name="Mutuku M."/>
            <person name="Mkoji G."/>
            <person name="Steinauer M."/>
            <person name="Loker E.S."/>
        </authorList>
    </citation>
    <scope>NUCLEOTIDE SEQUENCE</scope>
    <source>
        <strain evidence="2">KasaAsao</strain>
        <tissue evidence="2">Whole Snail</tissue>
    </source>
</reference>
<protein>
    <submittedName>
        <fullName evidence="2">Uncharacterized protein</fullName>
    </submittedName>
</protein>
<dbReference type="EMBL" id="JASAOG010000015">
    <property type="protein sequence ID" value="KAK0065090.1"/>
    <property type="molecule type" value="Genomic_DNA"/>
</dbReference>
<dbReference type="PANTHER" id="PTHR46113:SF1">
    <property type="entry name" value="PEPTIDASE M17 LEUCYL AMINOPEPTIDASE N-TERMINAL DOMAIN-CONTAINING PROTEIN"/>
    <property type="match status" value="1"/>
</dbReference>
<comment type="caution">
    <text evidence="2">The sequence shown here is derived from an EMBL/GenBank/DDBJ whole genome shotgun (WGS) entry which is preliminary data.</text>
</comment>
<evidence type="ECO:0000313" key="3">
    <source>
        <dbReference type="Proteomes" id="UP001233172"/>
    </source>
</evidence>
<reference evidence="2" key="1">
    <citation type="journal article" date="2023" name="PLoS Negl. Trop. Dis.">
        <title>A genome sequence for Biomphalaria pfeifferi, the major vector snail for the human-infecting parasite Schistosoma mansoni.</title>
        <authorList>
            <person name="Bu L."/>
            <person name="Lu L."/>
            <person name="Laidemitt M.R."/>
            <person name="Zhang S.M."/>
            <person name="Mutuku M."/>
            <person name="Mkoji G."/>
            <person name="Steinauer M."/>
            <person name="Loker E.S."/>
        </authorList>
    </citation>
    <scope>NUCLEOTIDE SEQUENCE</scope>
    <source>
        <strain evidence="2">KasaAsao</strain>
    </source>
</reference>
<dbReference type="Proteomes" id="UP001233172">
    <property type="component" value="Unassembled WGS sequence"/>
</dbReference>
<gene>
    <name evidence="2" type="ORF">Bpfe_005648</name>
</gene>
<sequence>MFMTGKDNEMAAQQEGVHDKQQKQLLRKENEEKRQQQTMEDEYEPSSSSTKKRTNKTEIGCHTALFTKHVTSALDRNQTSDREALRLMIPIAAALGHDPSSLTVSRSTIQRARKKARTVGTGGKHPKAFSLCCGPSKSPNIPIFKRFKEVWERIKLDNFSKLELTSSTDDFRENTVSFLTNFVDLKSQVRDDYEELIELTMIILGDPPKTIHWRAPGPVHHARWMAKLIYAIKIYLFRHQKEIFSLTAKEESQLKRFVQFGALLYTKSWIQAPCAAEAPGGDLLLWKNLQQYQSIDHDISIAAQKILQNHMWYLSDETVSLALFSDEVSPIEKQKIITGFGIEPSERHVRGDPSLLQIEDVSLGHFSTRRSQNLLTKLQIGHSFLVLPPEQWNDNTDYQKGKQRINDLRVVNDTAERGVKLFEDYNRLLTKNEKEKQFILQVVEANRKVIPAQTTKKSVICAVSV</sequence>
<feature type="region of interest" description="Disordered" evidence="1">
    <location>
        <begin position="1"/>
        <end position="56"/>
    </location>
</feature>
<dbReference type="PANTHER" id="PTHR46113">
    <property type="entry name" value="SNAC DOMAIN-CONTAINING PROTEIN"/>
    <property type="match status" value="1"/>
</dbReference>
<organism evidence="2 3">
    <name type="scientific">Biomphalaria pfeifferi</name>
    <name type="common">Bloodfluke planorb</name>
    <name type="synonym">Freshwater snail</name>
    <dbReference type="NCBI Taxonomy" id="112525"/>
    <lineage>
        <taxon>Eukaryota</taxon>
        <taxon>Metazoa</taxon>
        <taxon>Spiralia</taxon>
        <taxon>Lophotrochozoa</taxon>
        <taxon>Mollusca</taxon>
        <taxon>Gastropoda</taxon>
        <taxon>Heterobranchia</taxon>
        <taxon>Euthyneura</taxon>
        <taxon>Panpulmonata</taxon>
        <taxon>Hygrophila</taxon>
        <taxon>Lymnaeoidea</taxon>
        <taxon>Planorbidae</taxon>
        <taxon>Biomphalaria</taxon>
    </lineage>
</organism>
<evidence type="ECO:0000256" key="1">
    <source>
        <dbReference type="SAM" id="MobiDB-lite"/>
    </source>
</evidence>
<proteinExistence type="predicted"/>
<dbReference type="AlphaFoldDB" id="A0AAD8FI11"/>
<keyword evidence="3" id="KW-1185">Reference proteome</keyword>
<feature type="compositionally biased region" description="Basic and acidic residues" evidence="1">
    <location>
        <begin position="16"/>
        <end position="35"/>
    </location>
</feature>
<evidence type="ECO:0000313" key="2">
    <source>
        <dbReference type="EMBL" id="KAK0065090.1"/>
    </source>
</evidence>